<dbReference type="InterPro" id="IPR036942">
    <property type="entry name" value="Beta-barrel_TonB_sf"/>
</dbReference>
<evidence type="ECO:0000313" key="13">
    <source>
        <dbReference type="EMBL" id="GAC07462.1"/>
    </source>
</evidence>
<comment type="caution">
    <text evidence="13">The sequence shown here is derived from an EMBL/GenBank/DDBJ whole genome shotgun (WGS) entry which is preliminary data.</text>
</comment>
<proteinExistence type="inferred from homology"/>
<evidence type="ECO:0000256" key="10">
    <source>
        <dbReference type="SAM" id="SignalP"/>
    </source>
</evidence>
<evidence type="ECO:0000256" key="1">
    <source>
        <dbReference type="ARBA" id="ARBA00004571"/>
    </source>
</evidence>
<keyword evidence="5 9" id="KW-0798">TonB box</keyword>
<dbReference type="Gene3D" id="2.170.130.10">
    <property type="entry name" value="TonB-dependent receptor, plug domain"/>
    <property type="match status" value="1"/>
</dbReference>
<evidence type="ECO:0000256" key="9">
    <source>
        <dbReference type="RuleBase" id="RU003357"/>
    </source>
</evidence>
<dbReference type="SUPFAM" id="SSF56935">
    <property type="entry name" value="Porins"/>
    <property type="match status" value="1"/>
</dbReference>
<evidence type="ECO:0000256" key="3">
    <source>
        <dbReference type="ARBA" id="ARBA00022452"/>
    </source>
</evidence>
<gene>
    <name evidence="13" type="ORF">GAGA_4638</name>
</gene>
<evidence type="ECO:0000256" key="5">
    <source>
        <dbReference type="ARBA" id="ARBA00023077"/>
    </source>
</evidence>
<feature type="domain" description="TonB-dependent receptor plug" evidence="12">
    <location>
        <begin position="67"/>
        <end position="189"/>
    </location>
</feature>
<dbReference type="InterPro" id="IPR039426">
    <property type="entry name" value="TonB-dep_rcpt-like"/>
</dbReference>
<dbReference type="RefSeq" id="WP_008306387.1">
    <property type="nucleotide sequence ID" value="NZ_BAEK01000084.1"/>
</dbReference>
<keyword evidence="4 8" id="KW-0812">Transmembrane</keyword>
<sequence length="861" mass="92724">MKYNKTLISTAVSMLLSCTINASVVYAQDVENDQKPLPPSAQSAVVEDQETEKISILGSRRTTNRSLLDVASPVEIISAKDLVRQGDTNAIDAMTSVIPSLNANREPISDAATLVRPINLRSLASDHTLVLVNGKRRHRGAVVGELVSGVNRGAQGVDVAPLFGASLKQIEVLRDGAAAQYGADAIAGVINFTLEDDPNARSITAQYGEAYEGDGETIEVSGTLGFHLGDDGFGVLSFQIKDAEPTSRGIQDGEGTNSGATALAVAGFPVENPVVVWGAPEVKNDYKVILNAGISLSDSTELYTFGNYATRDVDGSFYYRNPSNRSGVFTNNGNVLFADSTGAGCPIGVLPTSSFADAQAFINSAPENCFAFQSRFPGGFTPRFGGNVKDHSLAVGLRGEIGRDMTFDVSVMQGTNNLQYKMFNSANASLGEASPLDFDLGAQIEKETVVNADFSSGYDMGILESDLNFAFGFQYHDESFEITPGQEESYIAGPFADQGFSVGSNGFQGFSPSVSGEFSRNSISAYVDLEADLTESLLLSTAIRYEDFSDFGDTVNGKISARYRINDIFAVRGAVSTGFRAPSVGQSNLQRAATNFNNGELEELLVVSSTSAFAAQFGGEQLEAEDARNLSLGLTADFDGFEFTIDLFNIEIENRIAQVTRQLDQNDRDTLVAAGVTEAGTVSQVSFFVNDFDTETRGVDIVASYPISWPSSTTKVTLAMNYTDTEVTKRGQTITNARAREVEESLPAYRTTLTVDHDFEPFNALLRVNYFDDAYESLFNDATLPIVTDGLFMVDAEISWSLDENFTLSIGAKNLLDEYPDEWETQGFTGRDGGFLGAIYPLNHPAGLGGGRYYLRVKADF</sequence>
<organism evidence="13 14">
    <name type="scientific">Paraglaciecola agarilytica NO2</name>
    <dbReference type="NCBI Taxonomy" id="1125747"/>
    <lineage>
        <taxon>Bacteria</taxon>
        <taxon>Pseudomonadati</taxon>
        <taxon>Pseudomonadota</taxon>
        <taxon>Gammaproteobacteria</taxon>
        <taxon>Alteromonadales</taxon>
        <taxon>Alteromonadaceae</taxon>
        <taxon>Paraglaciecola</taxon>
    </lineage>
</organism>
<dbReference type="Pfam" id="PF00593">
    <property type="entry name" value="TonB_dep_Rec_b-barrel"/>
    <property type="match status" value="1"/>
</dbReference>
<keyword evidence="10" id="KW-0732">Signal</keyword>
<accession>A0ABQ0IDJ4</accession>
<evidence type="ECO:0000259" key="12">
    <source>
        <dbReference type="Pfam" id="PF07715"/>
    </source>
</evidence>
<dbReference type="PANTHER" id="PTHR47234:SF3">
    <property type="entry name" value="SECRETIN_TONB SHORT N-TERMINAL DOMAIN-CONTAINING PROTEIN"/>
    <property type="match status" value="1"/>
</dbReference>
<evidence type="ECO:0000256" key="4">
    <source>
        <dbReference type="ARBA" id="ARBA00022692"/>
    </source>
</evidence>
<evidence type="ECO:0000256" key="8">
    <source>
        <dbReference type="PROSITE-ProRule" id="PRU01360"/>
    </source>
</evidence>
<evidence type="ECO:0000259" key="11">
    <source>
        <dbReference type="Pfam" id="PF00593"/>
    </source>
</evidence>
<keyword evidence="2 8" id="KW-0813">Transport</keyword>
<dbReference type="PANTHER" id="PTHR47234">
    <property type="match status" value="1"/>
</dbReference>
<dbReference type="Gene3D" id="2.40.170.20">
    <property type="entry name" value="TonB-dependent receptor, beta-barrel domain"/>
    <property type="match status" value="1"/>
</dbReference>
<evidence type="ECO:0000256" key="6">
    <source>
        <dbReference type="ARBA" id="ARBA00023136"/>
    </source>
</evidence>
<dbReference type="PROSITE" id="PS51257">
    <property type="entry name" value="PROKAR_LIPOPROTEIN"/>
    <property type="match status" value="1"/>
</dbReference>
<keyword evidence="6 8" id="KW-0472">Membrane</keyword>
<dbReference type="PROSITE" id="PS52016">
    <property type="entry name" value="TONB_DEPENDENT_REC_3"/>
    <property type="match status" value="1"/>
</dbReference>
<evidence type="ECO:0000256" key="2">
    <source>
        <dbReference type="ARBA" id="ARBA00022448"/>
    </source>
</evidence>
<feature type="signal peptide" evidence="10">
    <location>
        <begin position="1"/>
        <end position="27"/>
    </location>
</feature>
<keyword evidence="14" id="KW-1185">Reference proteome</keyword>
<feature type="domain" description="TonB-dependent receptor-like beta-barrel" evidence="11">
    <location>
        <begin position="380"/>
        <end position="815"/>
    </location>
</feature>
<dbReference type="InterPro" id="IPR000531">
    <property type="entry name" value="Beta-barrel_TonB"/>
</dbReference>
<reference evidence="13 14" key="1">
    <citation type="journal article" date="2014" name="Environ. Microbiol.">
        <title>Comparative genomics of the marine bacterial genus Glaciecola reveals the high degree of genomic diversity and genomic characteristic for cold adaptation.</title>
        <authorList>
            <person name="Qin Q.L."/>
            <person name="Xie B.B."/>
            <person name="Yu Y."/>
            <person name="Shu Y.L."/>
            <person name="Rong J.C."/>
            <person name="Zhang Y.J."/>
            <person name="Zhao D.L."/>
            <person name="Chen X.L."/>
            <person name="Zhang X.Y."/>
            <person name="Chen B."/>
            <person name="Zhou B.C."/>
            <person name="Zhang Y.Z."/>
        </authorList>
    </citation>
    <scope>NUCLEOTIDE SEQUENCE [LARGE SCALE GENOMIC DNA]</scope>
    <source>
        <strain evidence="13 14">NO2</strain>
    </source>
</reference>
<evidence type="ECO:0008006" key="15">
    <source>
        <dbReference type="Google" id="ProtNLM"/>
    </source>
</evidence>
<feature type="chain" id="PRO_5046301849" description="TonB-dependent receptor" evidence="10">
    <location>
        <begin position="28"/>
        <end position="861"/>
    </location>
</feature>
<dbReference type="EMBL" id="BAEK01000084">
    <property type="protein sequence ID" value="GAC07462.1"/>
    <property type="molecule type" value="Genomic_DNA"/>
</dbReference>
<evidence type="ECO:0000256" key="7">
    <source>
        <dbReference type="ARBA" id="ARBA00023237"/>
    </source>
</evidence>
<comment type="subcellular location">
    <subcellularLocation>
        <location evidence="1 8">Cell outer membrane</location>
        <topology evidence="1 8">Multi-pass membrane protein</topology>
    </subcellularLocation>
</comment>
<dbReference type="InterPro" id="IPR012910">
    <property type="entry name" value="Plug_dom"/>
</dbReference>
<evidence type="ECO:0000313" key="14">
    <source>
        <dbReference type="Proteomes" id="UP000008372"/>
    </source>
</evidence>
<dbReference type="Proteomes" id="UP000008372">
    <property type="component" value="Unassembled WGS sequence"/>
</dbReference>
<keyword evidence="7 8" id="KW-0998">Cell outer membrane</keyword>
<keyword evidence="3 8" id="KW-1134">Transmembrane beta strand</keyword>
<dbReference type="Pfam" id="PF07715">
    <property type="entry name" value="Plug"/>
    <property type="match status" value="1"/>
</dbReference>
<dbReference type="InterPro" id="IPR037066">
    <property type="entry name" value="Plug_dom_sf"/>
</dbReference>
<protein>
    <recommendedName>
        <fullName evidence="15">TonB-dependent receptor</fullName>
    </recommendedName>
</protein>
<name>A0ABQ0IDJ4_9ALTE</name>
<comment type="similarity">
    <text evidence="8 9">Belongs to the TonB-dependent receptor family.</text>
</comment>